<dbReference type="SUPFAM" id="SSF53335">
    <property type="entry name" value="S-adenosyl-L-methionine-dependent methyltransferases"/>
    <property type="match status" value="1"/>
</dbReference>
<dbReference type="Gene3D" id="3.40.50.150">
    <property type="entry name" value="Vaccinia Virus protein VP39"/>
    <property type="match status" value="1"/>
</dbReference>
<dbReference type="InterPro" id="IPR029063">
    <property type="entry name" value="SAM-dependent_MTases_sf"/>
</dbReference>
<protein>
    <submittedName>
        <fullName evidence="1">Histidine kinase</fullName>
    </submittedName>
</protein>
<evidence type="ECO:0000313" key="2">
    <source>
        <dbReference type="Proteomes" id="UP001069090"/>
    </source>
</evidence>
<evidence type="ECO:0000313" key="1">
    <source>
        <dbReference type="EMBL" id="MCZ0865216.1"/>
    </source>
</evidence>
<dbReference type="PANTHER" id="PTHR14614">
    <property type="entry name" value="HEPATOCELLULAR CARCINOMA-ASSOCIATED ANTIGEN"/>
    <property type="match status" value="1"/>
</dbReference>
<dbReference type="RefSeq" id="WP_258331365.1">
    <property type="nucleotide sequence ID" value="NZ_JAPTGG010000006.1"/>
</dbReference>
<keyword evidence="2" id="KW-1185">Reference proteome</keyword>
<accession>A0A9J6RLZ4</accession>
<dbReference type="InterPro" id="IPR019410">
    <property type="entry name" value="Methyltransf_16"/>
</dbReference>
<dbReference type="AlphaFoldDB" id="A0A9J6RLZ4"/>
<keyword evidence="1" id="KW-0808">Transferase</keyword>
<dbReference type="EMBL" id="JAPTGG010000006">
    <property type="protein sequence ID" value="MCZ0865216.1"/>
    <property type="molecule type" value="Genomic_DNA"/>
</dbReference>
<sequence length="215" mass="24229">MNPVRIRYQTIEFERHDIHIRSLLDKQQFSDPFGVAEDLGISSAQWSLFGVLWQAGEMLAREMQVFEVEGKRILEVGCGIALPSLLLNARQADITATDYHPEAGHYLAENVKLNHGRGIPFLRTDWKGANDNLGLFDVVIGADLLYERNHIVELSEFINKHAKPHCEVIVVDPGRGNKGAFSKKMMALGFSFSEQKKTIGEDKLEYSATVLSFLR</sequence>
<reference evidence="1 2" key="1">
    <citation type="submission" date="2022-12" db="EMBL/GenBank/DDBJ databases">
        <title>Dasania phycosphaerae sp. nov., isolated from particulate material of the south coast of Korea.</title>
        <authorList>
            <person name="Jiang Y."/>
        </authorList>
    </citation>
    <scope>NUCLEOTIDE SEQUENCE [LARGE SCALE GENOMIC DNA]</scope>
    <source>
        <strain evidence="1 2">GY-19</strain>
    </source>
</reference>
<dbReference type="Proteomes" id="UP001069090">
    <property type="component" value="Unassembled WGS sequence"/>
</dbReference>
<name>A0A9J6RLZ4_9GAMM</name>
<gene>
    <name evidence="1" type="ORF">O0V09_08400</name>
</gene>
<proteinExistence type="predicted"/>
<keyword evidence="1" id="KW-0418">Kinase</keyword>
<comment type="caution">
    <text evidence="1">The sequence shown here is derived from an EMBL/GenBank/DDBJ whole genome shotgun (WGS) entry which is preliminary data.</text>
</comment>
<dbReference type="GO" id="GO:0016301">
    <property type="term" value="F:kinase activity"/>
    <property type="evidence" value="ECO:0007669"/>
    <property type="project" value="UniProtKB-KW"/>
</dbReference>
<organism evidence="1 2">
    <name type="scientific">Dasania phycosphaerae</name>
    <dbReference type="NCBI Taxonomy" id="2950436"/>
    <lineage>
        <taxon>Bacteria</taxon>
        <taxon>Pseudomonadati</taxon>
        <taxon>Pseudomonadota</taxon>
        <taxon>Gammaproteobacteria</taxon>
        <taxon>Cellvibrionales</taxon>
        <taxon>Spongiibacteraceae</taxon>
        <taxon>Dasania</taxon>
    </lineage>
</organism>
<dbReference type="Pfam" id="PF10294">
    <property type="entry name" value="Methyltransf_16"/>
    <property type="match status" value="1"/>
</dbReference>
<dbReference type="CDD" id="cd02440">
    <property type="entry name" value="AdoMet_MTases"/>
    <property type="match status" value="1"/>
</dbReference>